<feature type="region of interest" description="Disordered" evidence="4">
    <location>
        <begin position="447"/>
        <end position="505"/>
    </location>
</feature>
<name>A0A8K0JWL9_LADFU</name>
<dbReference type="Proteomes" id="UP000792457">
    <property type="component" value="Unassembled WGS sequence"/>
</dbReference>
<dbReference type="EMBL" id="KZ308155">
    <property type="protein sequence ID" value="KAG8223242.1"/>
    <property type="molecule type" value="Genomic_DNA"/>
</dbReference>
<dbReference type="PANTHER" id="PTHR23278">
    <property type="entry name" value="SIDESTEP PROTEIN"/>
    <property type="match status" value="1"/>
</dbReference>
<dbReference type="InterPro" id="IPR013783">
    <property type="entry name" value="Ig-like_fold"/>
</dbReference>
<comment type="caution">
    <text evidence="7">The sequence shown here is derived from an EMBL/GenBank/DDBJ whole genome shotgun (WGS) entry which is preliminary data.</text>
</comment>
<dbReference type="InterPro" id="IPR003598">
    <property type="entry name" value="Ig_sub2"/>
</dbReference>
<feature type="transmembrane region" description="Helical" evidence="5">
    <location>
        <begin position="415"/>
        <end position="437"/>
    </location>
</feature>
<dbReference type="AlphaFoldDB" id="A0A8K0JWL9"/>
<evidence type="ECO:0000256" key="3">
    <source>
        <dbReference type="ARBA" id="ARBA00023157"/>
    </source>
</evidence>
<dbReference type="PANTHER" id="PTHR23278:SF30">
    <property type="entry name" value="SIDESTEP VIII, ISOFORM B"/>
    <property type="match status" value="1"/>
</dbReference>
<dbReference type="InterPro" id="IPR003599">
    <property type="entry name" value="Ig_sub"/>
</dbReference>
<dbReference type="InterPro" id="IPR013162">
    <property type="entry name" value="CD80_C2-set"/>
</dbReference>
<dbReference type="InterPro" id="IPR007110">
    <property type="entry name" value="Ig-like_dom"/>
</dbReference>
<dbReference type="OrthoDB" id="8825892at2759"/>
<evidence type="ECO:0000256" key="5">
    <source>
        <dbReference type="SAM" id="Phobius"/>
    </source>
</evidence>
<accession>A0A8K0JWL9</accession>
<reference evidence="7" key="1">
    <citation type="submission" date="2013-04" db="EMBL/GenBank/DDBJ databases">
        <authorList>
            <person name="Qu J."/>
            <person name="Murali S.C."/>
            <person name="Bandaranaike D."/>
            <person name="Bellair M."/>
            <person name="Blankenburg K."/>
            <person name="Chao H."/>
            <person name="Dinh H."/>
            <person name="Doddapaneni H."/>
            <person name="Downs B."/>
            <person name="Dugan-Rocha S."/>
            <person name="Elkadiri S."/>
            <person name="Gnanaolivu R.D."/>
            <person name="Hernandez B."/>
            <person name="Javaid M."/>
            <person name="Jayaseelan J.C."/>
            <person name="Lee S."/>
            <person name="Li M."/>
            <person name="Ming W."/>
            <person name="Munidasa M."/>
            <person name="Muniz J."/>
            <person name="Nguyen L."/>
            <person name="Ongeri F."/>
            <person name="Osuji N."/>
            <person name="Pu L.-L."/>
            <person name="Puazo M."/>
            <person name="Qu C."/>
            <person name="Quiroz J."/>
            <person name="Raj R."/>
            <person name="Weissenberger G."/>
            <person name="Xin Y."/>
            <person name="Zou X."/>
            <person name="Han Y."/>
            <person name="Richards S."/>
            <person name="Worley K."/>
            <person name="Muzny D."/>
            <person name="Gibbs R."/>
        </authorList>
    </citation>
    <scope>NUCLEOTIDE SEQUENCE</scope>
    <source>
        <strain evidence="7">Sampled in the wild</strain>
    </source>
</reference>
<keyword evidence="8" id="KW-1185">Reference proteome</keyword>
<feature type="domain" description="Ig-like" evidence="6">
    <location>
        <begin position="10"/>
        <end position="86"/>
    </location>
</feature>
<keyword evidence="5" id="KW-0812">Transmembrane</keyword>
<feature type="region of interest" description="Disordered" evidence="4">
    <location>
        <begin position="598"/>
        <end position="629"/>
    </location>
</feature>
<evidence type="ECO:0000313" key="7">
    <source>
        <dbReference type="EMBL" id="KAG8223242.1"/>
    </source>
</evidence>
<dbReference type="CDD" id="cd00063">
    <property type="entry name" value="FN3"/>
    <property type="match status" value="1"/>
</dbReference>
<sequence length="629" mass="68789">MKRTCAKVRPLSVRLRGQNDPLSADNTYELVCEVVGARPEPVITWWKGSVPLKNTRERTSPDKNITTSTLTFVPTLRDSGKYLSCRGGVPLIPDSAIEDGWRLNIYHVPIVSLELGSNLNASTIREGVDVYFECNIKSNPWVYKVSWRHNGKTLFNNASAGTIVSNQSLVLQSVTRSRAGIYTCVGSNQEGDGESNPVNLDVKFAPVCRAGQQKVYGVARQEAAKILCELEANPKDVSFVWKFNNTSEAVDIQQSHFVSDRARSVATYTPMTELDYGTLLCWGRNELGHQRHPCVFHVIPAGRPDPVHNCSILNQTAESLHVECTEGFDGGLPQHFIMEVFDTQTHALVSNVTSRTPVFTVGGLESGLGFVISVYAANGKGRSDSVPLHAYTLKAAEKRTGISVTPGTILNITPILGVLVGVVAALVLVAVVIVVVMRLRGHDDDEMDEDEETMRNGGGVAGVRGTRKGAPQTATNGGDEKSTGQTLGKDICDGTDPDENNPDIIPQKNGELVDLILLIILVEDITYAELALPNAHTVYVPPVNRRQEPTVYAQIDVSKKVPQAIDCAHLSQAQQQQQLLLHHQHPSVMLPQAQLHMHLHQPHHPPRPEDDEPSSVETPLMSSHRESTV</sequence>
<dbReference type="PROSITE" id="PS50835">
    <property type="entry name" value="IG_LIKE"/>
    <property type="match status" value="2"/>
</dbReference>
<proteinExistence type="predicted"/>
<keyword evidence="5" id="KW-1133">Transmembrane helix</keyword>
<feature type="domain" description="Ig-like" evidence="6">
    <location>
        <begin position="109"/>
        <end position="201"/>
    </location>
</feature>
<dbReference type="SMART" id="SM00409">
    <property type="entry name" value="IG"/>
    <property type="match status" value="1"/>
</dbReference>
<dbReference type="GO" id="GO:0016020">
    <property type="term" value="C:membrane"/>
    <property type="evidence" value="ECO:0007669"/>
    <property type="project" value="UniProtKB-SubCell"/>
</dbReference>
<dbReference type="SMART" id="SM00408">
    <property type="entry name" value="IGc2"/>
    <property type="match status" value="2"/>
</dbReference>
<gene>
    <name evidence="7" type="ORF">J437_LFUL003594</name>
</gene>
<dbReference type="InterPro" id="IPR003961">
    <property type="entry name" value="FN3_dom"/>
</dbReference>
<comment type="subcellular location">
    <subcellularLocation>
        <location evidence="1">Membrane</location>
        <topology evidence="1">Single-pass membrane protein</topology>
    </subcellularLocation>
</comment>
<dbReference type="InterPro" id="IPR036116">
    <property type="entry name" value="FN3_sf"/>
</dbReference>
<evidence type="ECO:0000256" key="1">
    <source>
        <dbReference type="ARBA" id="ARBA00004167"/>
    </source>
</evidence>
<dbReference type="SUPFAM" id="SSF48726">
    <property type="entry name" value="Immunoglobulin"/>
    <property type="match status" value="3"/>
</dbReference>
<dbReference type="Pfam" id="PF13895">
    <property type="entry name" value="Ig_2"/>
    <property type="match status" value="1"/>
</dbReference>
<reference evidence="7" key="2">
    <citation type="submission" date="2017-10" db="EMBL/GenBank/DDBJ databases">
        <title>Ladona fulva Genome sequencing and assembly.</title>
        <authorList>
            <person name="Murali S."/>
            <person name="Richards S."/>
            <person name="Bandaranaike D."/>
            <person name="Bellair M."/>
            <person name="Blankenburg K."/>
            <person name="Chao H."/>
            <person name="Dinh H."/>
            <person name="Doddapaneni H."/>
            <person name="Dugan-Rocha S."/>
            <person name="Elkadiri S."/>
            <person name="Gnanaolivu R."/>
            <person name="Hernandez B."/>
            <person name="Skinner E."/>
            <person name="Javaid M."/>
            <person name="Lee S."/>
            <person name="Li M."/>
            <person name="Ming W."/>
            <person name="Munidasa M."/>
            <person name="Muniz J."/>
            <person name="Nguyen L."/>
            <person name="Hughes D."/>
            <person name="Osuji N."/>
            <person name="Pu L.-L."/>
            <person name="Puazo M."/>
            <person name="Qu C."/>
            <person name="Quiroz J."/>
            <person name="Raj R."/>
            <person name="Weissenberger G."/>
            <person name="Xin Y."/>
            <person name="Zou X."/>
            <person name="Han Y."/>
            <person name="Worley K."/>
            <person name="Muzny D."/>
            <person name="Gibbs R."/>
        </authorList>
    </citation>
    <scope>NUCLEOTIDE SEQUENCE</scope>
    <source>
        <strain evidence="7">Sampled in the wild</strain>
    </source>
</reference>
<organism evidence="7 8">
    <name type="scientific">Ladona fulva</name>
    <name type="common">Scarce chaser dragonfly</name>
    <name type="synonym">Libellula fulva</name>
    <dbReference type="NCBI Taxonomy" id="123851"/>
    <lineage>
        <taxon>Eukaryota</taxon>
        <taxon>Metazoa</taxon>
        <taxon>Ecdysozoa</taxon>
        <taxon>Arthropoda</taxon>
        <taxon>Hexapoda</taxon>
        <taxon>Insecta</taxon>
        <taxon>Pterygota</taxon>
        <taxon>Palaeoptera</taxon>
        <taxon>Odonata</taxon>
        <taxon>Epiprocta</taxon>
        <taxon>Anisoptera</taxon>
        <taxon>Libelluloidea</taxon>
        <taxon>Libellulidae</taxon>
        <taxon>Ladona</taxon>
    </lineage>
</organism>
<dbReference type="InterPro" id="IPR036179">
    <property type="entry name" value="Ig-like_dom_sf"/>
</dbReference>
<evidence type="ECO:0000259" key="6">
    <source>
        <dbReference type="PROSITE" id="PS50835"/>
    </source>
</evidence>
<evidence type="ECO:0000256" key="2">
    <source>
        <dbReference type="ARBA" id="ARBA00023136"/>
    </source>
</evidence>
<dbReference type="SUPFAM" id="SSF49265">
    <property type="entry name" value="Fibronectin type III"/>
    <property type="match status" value="1"/>
</dbReference>
<dbReference type="Pfam" id="PF08205">
    <property type="entry name" value="C2-set_2"/>
    <property type="match status" value="1"/>
</dbReference>
<dbReference type="Gene3D" id="2.60.40.10">
    <property type="entry name" value="Immunoglobulins"/>
    <property type="match status" value="4"/>
</dbReference>
<protein>
    <recommendedName>
        <fullName evidence="6">Ig-like domain-containing protein</fullName>
    </recommendedName>
</protein>
<evidence type="ECO:0000313" key="8">
    <source>
        <dbReference type="Proteomes" id="UP000792457"/>
    </source>
</evidence>
<evidence type="ECO:0000256" key="4">
    <source>
        <dbReference type="SAM" id="MobiDB-lite"/>
    </source>
</evidence>
<keyword evidence="2 5" id="KW-0472">Membrane</keyword>
<keyword evidence="3" id="KW-1015">Disulfide bond</keyword>